<evidence type="ECO:0000313" key="1">
    <source>
        <dbReference type="EMBL" id="MED6161710.1"/>
    </source>
</evidence>
<dbReference type="EMBL" id="JASCZI010121429">
    <property type="protein sequence ID" value="MED6161710.1"/>
    <property type="molecule type" value="Genomic_DNA"/>
</dbReference>
<evidence type="ECO:0000313" key="2">
    <source>
        <dbReference type="Proteomes" id="UP001341840"/>
    </source>
</evidence>
<proteinExistence type="predicted"/>
<sequence length="136" mass="14915">MKRFRGTATKVSTTIVSSKSCFRIGLYPCEECFLSLFQILFFSTPRFKSALSKFLSEGEGKRPWFLSLHLVNGIVVEGFLLLTLSTRLENYGGDSGQDSSLRALAVRSATTFGAAFAESDPGVTMFGFKSVSSSKR</sequence>
<name>A0ABU6UMC7_9FABA</name>
<accession>A0ABU6UMC7</accession>
<comment type="caution">
    <text evidence="1">The sequence shown here is derived from an EMBL/GenBank/DDBJ whole genome shotgun (WGS) entry which is preliminary data.</text>
</comment>
<protein>
    <submittedName>
        <fullName evidence="1">Uncharacterized protein</fullName>
    </submittedName>
</protein>
<gene>
    <name evidence="1" type="ORF">PIB30_063274</name>
</gene>
<keyword evidence="2" id="KW-1185">Reference proteome</keyword>
<dbReference type="Proteomes" id="UP001341840">
    <property type="component" value="Unassembled WGS sequence"/>
</dbReference>
<reference evidence="1 2" key="1">
    <citation type="journal article" date="2023" name="Plants (Basel)">
        <title>Bridging the Gap: Combining Genomics and Transcriptomics Approaches to Understand Stylosanthes scabra, an Orphan Legume from the Brazilian Caatinga.</title>
        <authorList>
            <person name="Ferreira-Neto J.R.C."/>
            <person name="da Silva M.D."/>
            <person name="Binneck E."/>
            <person name="de Melo N.F."/>
            <person name="da Silva R.H."/>
            <person name="de Melo A.L.T.M."/>
            <person name="Pandolfi V."/>
            <person name="Bustamante F.O."/>
            <person name="Brasileiro-Vidal A.C."/>
            <person name="Benko-Iseppon A.M."/>
        </authorList>
    </citation>
    <scope>NUCLEOTIDE SEQUENCE [LARGE SCALE GENOMIC DNA]</scope>
    <source>
        <tissue evidence="1">Leaves</tissue>
    </source>
</reference>
<organism evidence="1 2">
    <name type="scientific">Stylosanthes scabra</name>
    <dbReference type="NCBI Taxonomy" id="79078"/>
    <lineage>
        <taxon>Eukaryota</taxon>
        <taxon>Viridiplantae</taxon>
        <taxon>Streptophyta</taxon>
        <taxon>Embryophyta</taxon>
        <taxon>Tracheophyta</taxon>
        <taxon>Spermatophyta</taxon>
        <taxon>Magnoliopsida</taxon>
        <taxon>eudicotyledons</taxon>
        <taxon>Gunneridae</taxon>
        <taxon>Pentapetalae</taxon>
        <taxon>rosids</taxon>
        <taxon>fabids</taxon>
        <taxon>Fabales</taxon>
        <taxon>Fabaceae</taxon>
        <taxon>Papilionoideae</taxon>
        <taxon>50 kb inversion clade</taxon>
        <taxon>dalbergioids sensu lato</taxon>
        <taxon>Dalbergieae</taxon>
        <taxon>Pterocarpus clade</taxon>
        <taxon>Stylosanthes</taxon>
    </lineage>
</organism>